<name>A0A399CX25_9BACT</name>
<dbReference type="Pfam" id="PF20046">
    <property type="entry name" value="DUF6448"/>
    <property type="match status" value="1"/>
</dbReference>
<reference evidence="2 4" key="1">
    <citation type="journal article" date="2015" name="Int. J. Syst. Evol. Microbiol.">
        <title>Mariniphaga sediminis sp. nov., isolated from coastal sediment.</title>
        <authorList>
            <person name="Wang F.Q."/>
            <person name="Shen Q.Y."/>
            <person name="Chen G.J."/>
            <person name="Du Z.J."/>
        </authorList>
    </citation>
    <scope>NUCLEOTIDE SEQUENCE [LARGE SCALE GENOMIC DNA]</scope>
    <source>
        <strain evidence="2 4">SY21</strain>
    </source>
</reference>
<dbReference type="EMBL" id="QWET01000012">
    <property type="protein sequence ID" value="RIH64305.1"/>
    <property type="molecule type" value="Genomic_DNA"/>
</dbReference>
<evidence type="ECO:0000313" key="3">
    <source>
        <dbReference type="EMBL" id="RIH66821.1"/>
    </source>
</evidence>
<comment type="caution">
    <text evidence="2">The sequence shown here is derived from an EMBL/GenBank/DDBJ whole genome shotgun (WGS) entry which is preliminary data.</text>
</comment>
<reference evidence="2" key="2">
    <citation type="submission" date="2018-08" db="EMBL/GenBank/DDBJ databases">
        <authorList>
            <person name="Ferrada E.E."/>
            <person name="Latorre B.A."/>
        </authorList>
    </citation>
    <scope>NUCLEOTIDE SEQUENCE</scope>
    <source>
        <strain evidence="2">SY21</strain>
    </source>
</reference>
<dbReference type="OrthoDB" id="2168082at2"/>
<feature type="chain" id="PRO_5036334993" description="DUF4142 domain-containing protein" evidence="1">
    <location>
        <begin position="25"/>
        <end position="200"/>
    </location>
</feature>
<evidence type="ECO:0000256" key="1">
    <source>
        <dbReference type="SAM" id="SignalP"/>
    </source>
</evidence>
<evidence type="ECO:0000313" key="2">
    <source>
        <dbReference type="EMBL" id="RIH64305.1"/>
    </source>
</evidence>
<dbReference type="Proteomes" id="UP000266441">
    <property type="component" value="Unassembled WGS sequence"/>
</dbReference>
<proteinExistence type="predicted"/>
<organism evidence="2 4">
    <name type="scientific">Mariniphaga sediminis</name>
    <dbReference type="NCBI Taxonomy" id="1628158"/>
    <lineage>
        <taxon>Bacteria</taxon>
        <taxon>Pseudomonadati</taxon>
        <taxon>Bacteroidota</taxon>
        <taxon>Bacteroidia</taxon>
        <taxon>Marinilabiliales</taxon>
        <taxon>Prolixibacteraceae</taxon>
        <taxon>Mariniphaga</taxon>
    </lineage>
</organism>
<accession>A0A399CX25</accession>
<dbReference type="InterPro" id="IPR045613">
    <property type="entry name" value="DUF6448"/>
</dbReference>
<evidence type="ECO:0000313" key="4">
    <source>
        <dbReference type="Proteomes" id="UP000266441"/>
    </source>
</evidence>
<dbReference type="EMBL" id="QWET01000002">
    <property type="protein sequence ID" value="RIH66821.1"/>
    <property type="molecule type" value="Genomic_DNA"/>
</dbReference>
<sequence length="200" mass="22240">MVECVKRAKFSVAFASLFMLAILAGNTALGHCDSYDGPVITDAKEALEANNPKLVFKWISREQESEIASLFKKTIALKSGDQEIYEVVENYFFETLVRLHRETEGAPYTGLKAPGTTKKIIQMSDNAVLKGDVDDLITRLNSHVANVIREKYDKVVALNQQKNESVKAGRDYVAAYVDYTHTLEAVHSIVEHGNDLHGAH</sequence>
<dbReference type="AlphaFoldDB" id="A0A399CX25"/>
<protein>
    <recommendedName>
        <fullName evidence="5">DUF4142 domain-containing protein</fullName>
    </recommendedName>
</protein>
<feature type="signal peptide" evidence="1">
    <location>
        <begin position="1"/>
        <end position="24"/>
    </location>
</feature>
<keyword evidence="4" id="KW-1185">Reference proteome</keyword>
<evidence type="ECO:0008006" key="5">
    <source>
        <dbReference type="Google" id="ProtNLM"/>
    </source>
</evidence>
<keyword evidence="1" id="KW-0732">Signal</keyword>
<gene>
    <name evidence="3" type="ORF">D1164_02460</name>
    <name evidence="2" type="ORF">D1164_15410</name>
</gene>